<dbReference type="PROSITE" id="PS50181">
    <property type="entry name" value="FBOX"/>
    <property type="match status" value="1"/>
</dbReference>
<organism evidence="3 4">
    <name type="scientific">Zasmidium cellare</name>
    <name type="common">Wine cellar mold</name>
    <name type="synonym">Racodium cellare</name>
    <dbReference type="NCBI Taxonomy" id="395010"/>
    <lineage>
        <taxon>Eukaryota</taxon>
        <taxon>Fungi</taxon>
        <taxon>Dikarya</taxon>
        <taxon>Ascomycota</taxon>
        <taxon>Pezizomycotina</taxon>
        <taxon>Dothideomycetes</taxon>
        <taxon>Dothideomycetidae</taxon>
        <taxon>Mycosphaerellales</taxon>
        <taxon>Mycosphaerellaceae</taxon>
        <taxon>Zasmidium</taxon>
    </lineage>
</organism>
<feature type="compositionally biased region" description="Basic and acidic residues" evidence="1">
    <location>
        <begin position="258"/>
        <end position="268"/>
    </location>
</feature>
<protein>
    <recommendedName>
        <fullName evidence="2">F-box domain-containing protein</fullName>
    </recommendedName>
</protein>
<evidence type="ECO:0000313" key="3">
    <source>
        <dbReference type="EMBL" id="KAK4498936.1"/>
    </source>
</evidence>
<dbReference type="InterPro" id="IPR036047">
    <property type="entry name" value="F-box-like_dom_sf"/>
</dbReference>
<evidence type="ECO:0000313" key="4">
    <source>
        <dbReference type="Proteomes" id="UP001305779"/>
    </source>
</evidence>
<feature type="domain" description="F-box" evidence="2">
    <location>
        <begin position="50"/>
        <end position="96"/>
    </location>
</feature>
<reference evidence="3 4" key="1">
    <citation type="journal article" date="2023" name="G3 (Bethesda)">
        <title>A chromosome-level genome assembly of Zasmidium syzygii isolated from banana leaves.</title>
        <authorList>
            <person name="van Westerhoven A.C."/>
            <person name="Mehrabi R."/>
            <person name="Talebi R."/>
            <person name="Steentjes M.B.F."/>
            <person name="Corcolon B."/>
            <person name="Chong P.A."/>
            <person name="Kema G.H.J."/>
            <person name="Seidl M.F."/>
        </authorList>
    </citation>
    <scope>NUCLEOTIDE SEQUENCE [LARGE SCALE GENOMIC DNA]</scope>
    <source>
        <strain evidence="3 4">P124</strain>
    </source>
</reference>
<dbReference type="InterPro" id="IPR001810">
    <property type="entry name" value="F-box_dom"/>
</dbReference>
<dbReference type="SUPFAM" id="SSF81383">
    <property type="entry name" value="F-box domain"/>
    <property type="match status" value="1"/>
</dbReference>
<dbReference type="CDD" id="cd09917">
    <property type="entry name" value="F-box_SF"/>
    <property type="match status" value="1"/>
</dbReference>
<dbReference type="Pfam" id="PF00646">
    <property type="entry name" value="F-box"/>
    <property type="match status" value="1"/>
</dbReference>
<gene>
    <name evidence="3" type="ORF">PRZ48_009446</name>
</gene>
<accession>A0ABR0ECE5</accession>
<evidence type="ECO:0000256" key="1">
    <source>
        <dbReference type="SAM" id="MobiDB-lite"/>
    </source>
</evidence>
<keyword evidence="4" id="KW-1185">Reference proteome</keyword>
<dbReference type="EMBL" id="JAXOVC010000007">
    <property type="protein sequence ID" value="KAK4498936.1"/>
    <property type="molecule type" value="Genomic_DNA"/>
</dbReference>
<feature type="region of interest" description="Disordered" evidence="1">
    <location>
        <begin position="244"/>
        <end position="268"/>
    </location>
</feature>
<sequence>MSTSSEPTPSRADITYPQPNKKDNTLDEQKLHRTCPLDVGRHQLKPEYDLGGLDKLPYELIADILAQLDLRSLFDFRRVSQRAMQAVDGMPDFKQIAKHHLTIVRALLAVEAGTHLSCVNVLEALKSPNCIHCGDFAGYIYALNCSRVCFLCFTERQEYLPLTALWVYRMFGVDLSHLSSTPRLKCLPGRYSQSDKPGPRRLVLYDAQSAKQMGLALHGSQAAMTKFAIDAAWQESKQYKPRFDRWRKTASAPKPRRPRGEEKEYDGKASNRRRFMGVAIQSRAFIAQGVDESIEIV</sequence>
<proteinExistence type="predicted"/>
<dbReference type="Proteomes" id="UP001305779">
    <property type="component" value="Unassembled WGS sequence"/>
</dbReference>
<name>A0ABR0ECE5_ZASCE</name>
<evidence type="ECO:0000259" key="2">
    <source>
        <dbReference type="PROSITE" id="PS50181"/>
    </source>
</evidence>
<comment type="caution">
    <text evidence="3">The sequence shown here is derived from an EMBL/GenBank/DDBJ whole genome shotgun (WGS) entry which is preliminary data.</text>
</comment>
<feature type="region of interest" description="Disordered" evidence="1">
    <location>
        <begin position="1"/>
        <end position="28"/>
    </location>
</feature>